<dbReference type="InterPro" id="IPR029021">
    <property type="entry name" value="Prot-tyrosine_phosphatase-like"/>
</dbReference>
<dbReference type="SUPFAM" id="SSF52799">
    <property type="entry name" value="(Phosphotyrosine protein) phosphatases II"/>
    <property type="match status" value="1"/>
</dbReference>
<dbReference type="PANTHER" id="PTHR19134:SF449">
    <property type="entry name" value="TYROSINE-PROTEIN PHOSPHATASE 1"/>
    <property type="match status" value="1"/>
</dbReference>
<evidence type="ECO:0000313" key="2">
    <source>
        <dbReference type="EMBL" id="AGQ20250.1"/>
    </source>
</evidence>
<dbReference type="GO" id="GO:0004725">
    <property type="term" value="F:protein tyrosine phosphatase activity"/>
    <property type="evidence" value="ECO:0007669"/>
    <property type="project" value="InterPro"/>
</dbReference>
<dbReference type="InterPro" id="IPR050348">
    <property type="entry name" value="Protein-Tyr_Phosphatase"/>
</dbReference>
<sequence length="204" mass="23701">MASTSDLCVFIGESKIDNMYMYAGRPWSLEPYHNSAVFMNGFNINEKFIVTTVPKSNQINEFFQMIFQQNVRVIVIPSPKMPEEDFGAYWKRDISWSMNFDYAVSKDSSVNESSYYRVKLYIQSKKSICKVRVVTLFEYTEWLPSGVPASIDNFWTMIMEINVFNRDAIKEEEEETLSPIIVHDHFIGGAGFNPVRSCIRYSKL</sequence>
<dbReference type="Pfam" id="PF00102">
    <property type="entry name" value="Y_phosphatase"/>
    <property type="match status" value="1"/>
</dbReference>
<dbReference type="EMBL" id="KC752370">
    <property type="protein sequence ID" value="AGQ20250.1"/>
    <property type="molecule type" value="Genomic_DNA"/>
</dbReference>
<dbReference type="InterPro" id="IPR000242">
    <property type="entry name" value="PTP_cat"/>
</dbReference>
<proteinExistence type="predicted"/>
<name>S5DT58_9VIRU</name>
<reference evidence="2" key="1">
    <citation type="journal article" date="2013" name="J. Gen. Virol.">
        <title>Ultrastructural and genomic characterization of a second banchine polydnavirus confirms the existence of shared features within this ichnovirus lineage.</title>
        <authorList>
            <person name="Djoumad A."/>
            <person name="Stoltz D."/>
            <person name="Beliveau C."/>
            <person name="Boyle B."/>
            <person name="Kuhn L."/>
            <person name="Cusson M."/>
        </authorList>
    </citation>
    <scope>NUCLEOTIDE SEQUENCE</scope>
</reference>
<evidence type="ECO:0000259" key="1">
    <source>
        <dbReference type="PROSITE" id="PS50055"/>
    </source>
</evidence>
<organism evidence="2">
    <name type="scientific">Apophua simplicipes ichnovirus</name>
    <dbReference type="NCBI Taxonomy" id="1329648"/>
    <lineage>
        <taxon>Viruses</taxon>
        <taxon>Viruses incertae sedis</taxon>
        <taxon>Polydnaviriformidae</taxon>
        <taxon>Ichnoviriform</taxon>
    </lineage>
</organism>
<protein>
    <submittedName>
        <fullName evidence="2">AsIV-cont00164-ORF1</fullName>
    </submittedName>
</protein>
<dbReference type="Gene3D" id="3.90.190.10">
    <property type="entry name" value="Protein tyrosine phosphatase superfamily"/>
    <property type="match status" value="1"/>
</dbReference>
<dbReference type="PANTHER" id="PTHR19134">
    <property type="entry name" value="RECEPTOR-TYPE TYROSINE-PROTEIN PHOSPHATASE"/>
    <property type="match status" value="1"/>
</dbReference>
<feature type="domain" description="Tyrosine-protein phosphatase" evidence="1">
    <location>
        <begin position="1"/>
        <end position="191"/>
    </location>
</feature>
<dbReference type="PROSITE" id="PS50055">
    <property type="entry name" value="TYR_PHOSPHATASE_PTP"/>
    <property type="match status" value="1"/>
</dbReference>
<accession>S5DT58</accession>